<sequence>MNSSIIMFSNMFSDIYFYKHCKRQSLLQCDRCRTTWAVSFGVDLFSADREKFFGERTDAATSGLAATSIARY</sequence>
<comment type="caution">
    <text evidence="1">The sequence shown here is derived from an EMBL/GenBank/DDBJ whole genome shotgun (WGS) entry which is preliminary data.</text>
</comment>
<dbReference type="RefSeq" id="WP_246724420.1">
    <property type="nucleotide sequence ID" value="NZ_JACIHI010000008.1"/>
</dbReference>
<evidence type="ECO:0000313" key="1">
    <source>
        <dbReference type="EMBL" id="MBB4440430.1"/>
    </source>
</evidence>
<dbReference type="AlphaFoldDB" id="A0A7W6ULR2"/>
<evidence type="ECO:0000313" key="2">
    <source>
        <dbReference type="Proteomes" id="UP000533724"/>
    </source>
</evidence>
<dbReference type="EMBL" id="JACIHI010000008">
    <property type="protein sequence ID" value="MBB4440430.1"/>
    <property type="molecule type" value="Genomic_DNA"/>
</dbReference>
<reference evidence="1 2" key="1">
    <citation type="submission" date="2020-08" db="EMBL/GenBank/DDBJ databases">
        <title>Genomic Encyclopedia of Type Strains, Phase IV (KMG-V): Genome sequencing to study the core and pangenomes of soil and plant-associated prokaryotes.</title>
        <authorList>
            <person name="Whitman W."/>
        </authorList>
    </citation>
    <scope>NUCLEOTIDE SEQUENCE [LARGE SCALE GENOMIC DNA]</scope>
    <source>
        <strain evidence="1 2">SEMIA 414</strain>
    </source>
</reference>
<accession>A0A7W6ULR2</accession>
<protein>
    <submittedName>
        <fullName evidence="1">Uncharacterized protein</fullName>
    </submittedName>
</protein>
<gene>
    <name evidence="1" type="ORF">GGE15_003707</name>
</gene>
<dbReference type="Proteomes" id="UP000533724">
    <property type="component" value="Unassembled WGS sequence"/>
</dbReference>
<proteinExistence type="predicted"/>
<organism evidence="1 2">
    <name type="scientific">Rhizobium esperanzae</name>
    <dbReference type="NCBI Taxonomy" id="1967781"/>
    <lineage>
        <taxon>Bacteria</taxon>
        <taxon>Pseudomonadati</taxon>
        <taxon>Pseudomonadota</taxon>
        <taxon>Alphaproteobacteria</taxon>
        <taxon>Hyphomicrobiales</taxon>
        <taxon>Rhizobiaceae</taxon>
        <taxon>Rhizobium/Agrobacterium group</taxon>
        <taxon>Rhizobium</taxon>
    </lineage>
</organism>
<name>A0A7W6ULR2_9HYPH</name>